<dbReference type="GO" id="GO:1990023">
    <property type="term" value="C:mitotic spindle midzone"/>
    <property type="evidence" value="ECO:0007669"/>
    <property type="project" value="TreeGrafter"/>
</dbReference>
<protein>
    <recommendedName>
        <fullName evidence="4">Anaphase spindle elongation protein 1</fullName>
    </recommendedName>
</protein>
<name>W7HVL4_9PEZI</name>
<evidence type="ECO:0008006" key="4">
    <source>
        <dbReference type="Google" id="ProtNLM"/>
    </source>
</evidence>
<feature type="compositionally biased region" description="Low complexity" evidence="1">
    <location>
        <begin position="682"/>
        <end position="696"/>
    </location>
</feature>
<dbReference type="PANTHER" id="PTHR19321:SF41">
    <property type="entry name" value="FASCETTO-RELATED"/>
    <property type="match status" value="1"/>
</dbReference>
<proteinExistence type="predicted"/>
<keyword evidence="3" id="KW-1185">Reference proteome</keyword>
<sequence>MDNSYLNSQVTSIIKSLHGLFDEIGVPHHDRESREASLYAALSETLQSHLRLVNAEKNALAEEANKLITSIRQIHRAMDDGRRANEYDDLVVTYPLRVCVETLKQQHNMLQSQYEQEFEEIKKLVQAIQSYACNMEEGFVRTQLPSLTNPTYTFKITATSKQKLEVEFSRVYEEFTRRIATVKSLCADIVNLWAELGTPTHLIDRKIVEMCRENYDGHDIRMDAITTLRAKKQKLSDEKSVRERRIKEIHQQLQPLWEKFQQDEQEEQRFLQKNRGCSLEVMQNWETEMSRLTEVKKQHMHIFIEEARRMLQDMWDLLYFTDEEMYQFEPAWSSSNTEAVLRAHEMEIARLQKLADERGPILSLIERYQTLVNDKTSLEASSQDPSRLLAKGPRDPTRLLREEKMRKKIAKELPKIESDLVVALEEWEEEHGEVFKVHGESYLDTLIEKQRPSSRNQNSAAVVLKATAPKAAAAKVAPTPKSVPARPNSASGFRSVTKTPSTARTPIPRTMTKSPTPYNRQPLSNYTQNGLNSPERKTAVPIRTKTPSSTVGRSAGASMISKTPSSAGGTLRRMPAYMMAQQQAAQTGTNPLRLPPPKMRPLEPNAKENMPPPQSKFVGRNILDEMPSDDGSASPLCVTSPVETLLARRDRDHYLERLNFARPQLSSSASYDDMNRVPSLTSQASTLASSTSAVSSENWETFGEDSDYEPDVSSHYFDKLKAIKDKKSFNHYLGEQKNVRGIAPGTVREVAQNDDWEDETF</sequence>
<gene>
    <name evidence="2" type="ORF">DRE_02325</name>
</gene>
<dbReference type="Pfam" id="PF03999">
    <property type="entry name" value="MAP65_ASE1"/>
    <property type="match status" value="1"/>
</dbReference>
<evidence type="ECO:0000256" key="1">
    <source>
        <dbReference type="SAM" id="MobiDB-lite"/>
    </source>
</evidence>
<dbReference type="AlphaFoldDB" id="W7HVL4"/>
<feature type="compositionally biased region" description="Polar residues" evidence="1">
    <location>
        <begin position="511"/>
        <end position="532"/>
    </location>
</feature>
<dbReference type="InterPro" id="IPR007145">
    <property type="entry name" value="MAP65_Ase1_PRC1"/>
</dbReference>
<feature type="region of interest" description="Disordered" evidence="1">
    <location>
        <begin position="682"/>
        <end position="711"/>
    </location>
</feature>
<dbReference type="EMBL" id="KI966401">
    <property type="protein sequence ID" value="EWC48221.1"/>
    <property type="molecule type" value="Genomic_DNA"/>
</dbReference>
<dbReference type="GO" id="GO:0008017">
    <property type="term" value="F:microtubule binding"/>
    <property type="evidence" value="ECO:0007669"/>
    <property type="project" value="InterPro"/>
</dbReference>
<feature type="compositionally biased region" description="Polar residues" evidence="1">
    <location>
        <begin position="488"/>
        <end position="504"/>
    </location>
</feature>
<accession>W7HVL4</accession>
<dbReference type="OrthoDB" id="642895at2759"/>
<evidence type="ECO:0000313" key="2">
    <source>
        <dbReference type="EMBL" id="EWC48221.1"/>
    </source>
</evidence>
<evidence type="ECO:0000313" key="3">
    <source>
        <dbReference type="Proteomes" id="UP000024837"/>
    </source>
</evidence>
<dbReference type="PANTHER" id="PTHR19321">
    <property type="entry name" value="PROTEIN REGULATOR OF CYTOKINESIS 1 PRC1-RELATED"/>
    <property type="match status" value="1"/>
</dbReference>
<organism evidence="2 3">
    <name type="scientific">Drechslerella stenobrocha 248</name>
    <dbReference type="NCBI Taxonomy" id="1043628"/>
    <lineage>
        <taxon>Eukaryota</taxon>
        <taxon>Fungi</taxon>
        <taxon>Dikarya</taxon>
        <taxon>Ascomycota</taxon>
        <taxon>Pezizomycotina</taxon>
        <taxon>Orbiliomycetes</taxon>
        <taxon>Orbiliales</taxon>
        <taxon>Orbiliaceae</taxon>
        <taxon>Drechslerella</taxon>
    </lineage>
</organism>
<feature type="compositionally biased region" description="Low complexity" evidence="1">
    <location>
        <begin position="475"/>
        <end position="485"/>
    </location>
</feature>
<feature type="region of interest" description="Disordered" evidence="1">
    <location>
        <begin position="475"/>
        <end position="568"/>
    </location>
</feature>
<dbReference type="GO" id="GO:0005737">
    <property type="term" value="C:cytoplasm"/>
    <property type="evidence" value="ECO:0007669"/>
    <property type="project" value="TreeGrafter"/>
</dbReference>
<dbReference type="Proteomes" id="UP000024837">
    <property type="component" value="Unassembled WGS sequence"/>
</dbReference>
<dbReference type="GO" id="GO:0051256">
    <property type="term" value="P:mitotic spindle midzone assembly"/>
    <property type="evidence" value="ECO:0007669"/>
    <property type="project" value="TreeGrafter"/>
</dbReference>
<dbReference type="Gene3D" id="1.20.58.1520">
    <property type="match status" value="1"/>
</dbReference>
<reference evidence="2 3" key="1">
    <citation type="submission" date="2013-05" db="EMBL/GenBank/DDBJ databases">
        <title>Drechslerella stenobrocha genome reveals carnivorous origination and mechanical trapping mechanism of predatory fungi.</title>
        <authorList>
            <person name="Liu X."/>
            <person name="Zhang W."/>
            <person name="Liu K."/>
        </authorList>
    </citation>
    <scope>NUCLEOTIDE SEQUENCE [LARGE SCALE GENOMIC DNA]</scope>
    <source>
        <strain evidence="2 3">248</strain>
    </source>
</reference>
<dbReference type="HOGENOM" id="CLU_013892_0_0_1"/>